<name>A0A6F9FAE4_9VIRU</name>
<feature type="region of interest" description="Disordered" evidence="1">
    <location>
        <begin position="174"/>
        <end position="210"/>
    </location>
</feature>
<accession>A0A6F9FAE4</accession>
<evidence type="ECO:0000256" key="2">
    <source>
        <dbReference type="SAM" id="Phobius"/>
    </source>
</evidence>
<evidence type="ECO:0000313" key="3">
    <source>
        <dbReference type="EMBL" id="DAC81211.1"/>
    </source>
</evidence>
<dbReference type="EMBL" id="BK011021">
    <property type="protein sequence ID" value="DAC81211.1"/>
    <property type="molecule type" value="Genomic_DNA"/>
</dbReference>
<feature type="transmembrane region" description="Helical" evidence="2">
    <location>
        <begin position="135"/>
        <end position="156"/>
    </location>
</feature>
<organism evidence="3">
    <name type="scientific">Swordtail adomavirus 2</name>
    <dbReference type="NCBI Taxonomy" id="2609877"/>
    <lineage>
        <taxon>Viruses</taxon>
        <taxon>Adomaviruses</taxon>
    </lineage>
</organism>
<keyword evidence="2" id="KW-0812">Transmembrane</keyword>
<feature type="compositionally biased region" description="Low complexity" evidence="1">
    <location>
        <begin position="174"/>
        <end position="184"/>
    </location>
</feature>
<evidence type="ECO:0000256" key="1">
    <source>
        <dbReference type="SAM" id="MobiDB-lite"/>
    </source>
</evidence>
<keyword evidence="2" id="KW-0472">Membrane</keyword>
<keyword evidence="2" id="KW-1133">Transmembrane helix</keyword>
<protein>
    <submittedName>
        <fullName evidence="3">LO6</fullName>
    </submittedName>
</protein>
<sequence>MKARVRSRASTYITVTDQQQLMQLMLQDINAVVEEHLSGIFMQEGRGAGIGSMVANFMRWLMPKASRLLSIIPQEVKDAAAQQATSVAVSGINRAGEYLQSRINPTPEPRGAGVYAVKCMGNACMQECASMQRGGFLGSLLGGIASVALPLLTSAFTSRGSGLGSHWESIYPTPTARASTSTSTLGKRGGGGRKVAIDDSPPEKQSKSVLEVHKDRTKGHMTECVITVQAGPKGGRPMQRKGYINKTRLNILQSQ</sequence>
<proteinExistence type="predicted"/>
<feature type="compositionally biased region" description="Basic and acidic residues" evidence="1">
    <location>
        <begin position="195"/>
        <end position="210"/>
    </location>
</feature>
<reference evidence="3" key="1">
    <citation type="journal article" date="2020" name="J. ISSAAS">
        <title>Identification of Adomavirus Virion Proteins.</title>
        <authorList>
            <person name="Welch N.L."/>
            <person name="Tisza M.J."/>
            <person name="Starrett G.J."/>
            <person name="Belford A.K."/>
            <person name="Pastrana D.V."/>
            <person name="Pang Y.-Y.S."/>
            <person name="Schiller J.T."/>
            <person name="An P."/>
            <person name="Cantolupo P.G."/>
            <person name="Pipas J.M."/>
            <person name="Koda S."/>
            <person name="Subramaniam K."/>
            <person name="Waltzek T.B."/>
            <person name="Bian C."/>
            <person name="Shi Q."/>
            <person name="Ruan Z."/>
            <person name="Ng T.F.F."/>
            <person name="Buck C.B."/>
        </authorList>
    </citation>
    <scope>NUCLEOTIDE SEQUENCE</scope>
    <source>
        <strain evidence="3">4278</strain>
    </source>
</reference>